<dbReference type="AlphaFoldDB" id="A0A9N9HIS9"/>
<organism evidence="2 3">
    <name type="scientific">Dentiscutata erythropus</name>
    <dbReference type="NCBI Taxonomy" id="1348616"/>
    <lineage>
        <taxon>Eukaryota</taxon>
        <taxon>Fungi</taxon>
        <taxon>Fungi incertae sedis</taxon>
        <taxon>Mucoromycota</taxon>
        <taxon>Glomeromycotina</taxon>
        <taxon>Glomeromycetes</taxon>
        <taxon>Diversisporales</taxon>
        <taxon>Gigasporaceae</taxon>
        <taxon>Dentiscutata</taxon>
    </lineage>
</organism>
<feature type="compositionally biased region" description="Basic and acidic residues" evidence="1">
    <location>
        <begin position="103"/>
        <end position="113"/>
    </location>
</feature>
<dbReference type="Proteomes" id="UP000789405">
    <property type="component" value="Unassembled WGS sequence"/>
</dbReference>
<evidence type="ECO:0000313" key="3">
    <source>
        <dbReference type="Proteomes" id="UP000789405"/>
    </source>
</evidence>
<evidence type="ECO:0000313" key="2">
    <source>
        <dbReference type="EMBL" id="CAG8678844.1"/>
    </source>
</evidence>
<name>A0A9N9HIS9_9GLOM</name>
<gene>
    <name evidence="2" type="ORF">DERYTH_LOCUS11677</name>
</gene>
<comment type="caution">
    <text evidence="2">The sequence shown here is derived from an EMBL/GenBank/DDBJ whole genome shotgun (WGS) entry which is preliminary data.</text>
</comment>
<feature type="region of interest" description="Disordered" evidence="1">
    <location>
        <begin position="82"/>
        <end position="113"/>
    </location>
</feature>
<accession>A0A9N9HIS9</accession>
<sequence length="113" mass="12813">MMIHTEKATKKNDKTDDKLESLYIQEEVENQLSFNKAPRDELTIEDPARTFALQKSDTSEKKNTLPNIDDEGFITVSNKKKNNKKITKSRSNQDIIGSTSYQKGKDGCKATSQ</sequence>
<reference evidence="2" key="1">
    <citation type="submission" date="2021-06" db="EMBL/GenBank/DDBJ databases">
        <authorList>
            <person name="Kallberg Y."/>
            <person name="Tangrot J."/>
            <person name="Rosling A."/>
        </authorList>
    </citation>
    <scope>NUCLEOTIDE SEQUENCE</scope>
    <source>
        <strain evidence="2">MA453B</strain>
    </source>
</reference>
<feature type="compositionally biased region" description="Polar residues" evidence="1">
    <location>
        <begin position="89"/>
        <end position="102"/>
    </location>
</feature>
<protein>
    <submittedName>
        <fullName evidence="2">17959_t:CDS:1</fullName>
    </submittedName>
</protein>
<dbReference type="EMBL" id="CAJVPY010007326">
    <property type="protein sequence ID" value="CAG8678844.1"/>
    <property type="molecule type" value="Genomic_DNA"/>
</dbReference>
<evidence type="ECO:0000256" key="1">
    <source>
        <dbReference type="SAM" id="MobiDB-lite"/>
    </source>
</evidence>
<keyword evidence="3" id="KW-1185">Reference proteome</keyword>
<proteinExistence type="predicted"/>